<comment type="caution">
    <text evidence="1">The sequence shown here is derived from an EMBL/GenBank/DDBJ whole genome shotgun (WGS) entry which is preliminary data.</text>
</comment>
<name>S7VVB4_9FLAO</name>
<organism evidence="1 2">
    <name type="scientific">Winogradskyella psychrotolerans RS-3</name>
    <dbReference type="NCBI Taxonomy" id="641526"/>
    <lineage>
        <taxon>Bacteria</taxon>
        <taxon>Pseudomonadati</taxon>
        <taxon>Bacteroidota</taxon>
        <taxon>Flavobacteriia</taxon>
        <taxon>Flavobacteriales</taxon>
        <taxon>Flavobacteriaceae</taxon>
        <taxon>Winogradskyella</taxon>
    </lineage>
</organism>
<dbReference type="Proteomes" id="UP000014962">
    <property type="component" value="Unassembled WGS sequence"/>
</dbReference>
<dbReference type="eggNOG" id="COG1787">
    <property type="taxonomic scope" value="Bacteria"/>
</dbReference>
<dbReference type="OrthoDB" id="1148122at2"/>
<accession>S7VVB4</accession>
<dbReference type="AlphaFoldDB" id="S7VVB4"/>
<reference evidence="1 2" key="1">
    <citation type="journal article" date="2013" name="Genome Announc.">
        <title>Draft Genome Sequence of Winogradskyella psychrotolerans RS-3T, Isolated from the Marine Transect of Kongsfjorden, Ny-Alesund, Svalbard, Arctic Ocean.</title>
        <authorList>
            <person name="Kumar Pinnaka A."/>
            <person name="Ara S."/>
            <person name="Singh A."/>
            <person name="Shivaji S."/>
        </authorList>
    </citation>
    <scope>NUCLEOTIDE SEQUENCE [LARGE SCALE GENOMIC DNA]</scope>
    <source>
        <strain evidence="1 2">RS-3</strain>
    </source>
</reference>
<keyword evidence="2" id="KW-1185">Reference proteome</keyword>
<sequence>MKFEGENLIAKLEKCLPGEKNWSEYESIGVNIFRFLFKDNFKKYLSEEQIENNLKNHRRDLLVNNNPSDLTSFWSDTKRNYNCSAIIIDFKNYSGKLNSTNFFSVSKYTKKNVGDFAIVFSRKGIDKTAKIEQSELFGNGKLLLEFSDSELIEMIREKIIGKDPIDRLESKKFELVKKY</sequence>
<evidence type="ECO:0000313" key="1">
    <source>
        <dbReference type="EMBL" id="EPR73307.1"/>
    </source>
</evidence>
<proteinExistence type="predicted"/>
<evidence type="ECO:0000313" key="2">
    <source>
        <dbReference type="Proteomes" id="UP000014962"/>
    </source>
</evidence>
<gene>
    <name evidence="1" type="ORF">ADIWIN_1738</name>
</gene>
<dbReference type="STRING" id="641526.ADIWIN_1738"/>
<dbReference type="EMBL" id="ATMR01000094">
    <property type="protein sequence ID" value="EPR73307.1"/>
    <property type="molecule type" value="Genomic_DNA"/>
</dbReference>
<dbReference type="RefSeq" id="WP_020898217.1">
    <property type="nucleotide sequence ID" value="NZ_ATMR01000094.1"/>
</dbReference>
<protein>
    <submittedName>
        <fullName evidence="1">HNH nuclease</fullName>
    </submittedName>
</protein>